<feature type="transmembrane region" description="Helical" evidence="1">
    <location>
        <begin position="224"/>
        <end position="244"/>
    </location>
</feature>
<dbReference type="OrthoDB" id="6456825at2"/>
<evidence type="ECO:0008006" key="4">
    <source>
        <dbReference type="Google" id="ProtNLM"/>
    </source>
</evidence>
<feature type="transmembrane region" description="Helical" evidence="1">
    <location>
        <begin position="51"/>
        <end position="69"/>
    </location>
</feature>
<keyword evidence="1" id="KW-1133">Transmembrane helix</keyword>
<dbReference type="AlphaFoldDB" id="A0A5C6RRP3"/>
<feature type="transmembrane region" description="Helical" evidence="1">
    <location>
        <begin position="256"/>
        <end position="273"/>
    </location>
</feature>
<protein>
    <recommendedName>
        <fullName evidence="4">UbiA family prenyltransferase</fullName>
    </recommendedName>
</protein>
<feature type="transmembrane region" description="Helical" evidence="1">
    <location>
        <begin position="25"/>
        <end position="45"/>
    </location>
</feature>
<evidence type="ECO:0000313" key="3">
    <source>
        <dbReference type="Proteomes" id="UP000321580"/>
    </source>
</evidence>
<feature type="transmembrane region" description="Helical" evidence="1">
    <location>
        <begin position="285"/>
        <end position="307"/>
    </location>
</feature>
<dbReference type="Proteomes" id="UP000321580">
    <property type="component" value="Unassembled WGS sequence"/>
</dbReference>
<comment type="caution">
    <text evidence="2">The sequence shown here is derived from an EMBL/GenBank/DDBJ whole genome shotgun (WGS) entry which is preliminary data.</text>
</comment>
<gene>
    <name evidence="2" type="ORF">FRY97_06910</name>
</gene>
<sequence length="316" mass="35470">MKKTSSAPPPLHIRLFIYAREMFPVWVYLPYVLALYVCMSISVQAAVSGQAVFGSYAYVGMASAFLFMLQMRAFDDLKDLEIDKSLFPWRATPRGLVLKQDLQLLAWGSFSLLIAINVAWAPATLWVFGLTLLYTLLTYKWFFAEAYHREHLFFTMLTHQPLPWAINFYLIHTAMAAQSPAEAFGLYHFVVLAVFSLPITAWEVSRKIRGAGKETQYETFSLLLGPRAAAVIPLACLLAMGGLGLNLGSELQLGGIYFPAMWVLTGAMALGYGRFIIWPTAANNILTLFAMGFAVLFFLNLLAHLLMKYDVQWAAY</sequence>
<name>A0A5C6RRP3_9BACT</name>
<organism evidence="2 3">
    <name type="scientific">Phaeodactylibacter luteus</name>
    <dbReference type="NCBI Taxonomy" id="1564516"/>
    <lineage>
        <taxon>Bacteria</taxon>
        <taxon>Pseudomonadati</taxon>
        <taxon>Bacteroidota</taxon>
        <taxon>Saprospiria</taxon>
        <taxon>Saprospirales</taxon>
        <taxon>Haliscomenobacteraceae</taxon>
        <taxon>Phaeodactylibacter</taxon>
    </lineage>
</organism>
<feature type="transmembrane region" description="Helical" evidence="1">
    <location>
        <begin position="184"/>
        <end position="204"/>
    </location>
</feature>
<evidence type="ECO:0000313" key="2">
    <source>
        <dbReference type="EMBL" id="TXB64948.1"/>
    </source>
</evidence>
<keyword evidence="1" id="KW-0812">Transmembrane</keyword>
<feature type="transmembrane region" description="Helical" evidence="1">
    <location>
        <begin position="152"/>
        <end position="172"/>
    </location>
</feature>
<keyword evidence="3" id="KW-1185">Reference proteome</keyword>
<dbReference type="RefSeq" id="WP_147166715.1">
    <property type="nucleotide sequence ID" value="NZ_VOOR01000010.1"/>
</dbReference>
<accession>A0A5C6RRP3</accession>
<proteinExistence type="predicted"/>
<reference evidence="2 3" key="1">
    <citation type="submission" date="2019-08" db="EMBL/GenBank/DDBJ databases">
        <title>Genome of Phaeodactylibacter luteus.</title>
        <authorList>
            <person name="Bowman J.P."/>
        </authorList>
    </citation>
    <scope>NUCLEOTIDE SEQUENCE [LARGE SCALE GENOMIC DNA]</scope>
    <source>
        <strain evidence="2 3">KCTC 42180</strain>
    </source>
</reference>
<evidence type="ECO:0000256" key="1">
    <source>
        <dbReference type="SAM" id="Phobius"/>
    </source>
</evidence>
<dbReference type="EMBL" id="VOOR01000010">
    <property type="protein sequence ID" value="TXB64948.1"/>
    <property type="molecule type" value="Genomic_DNA"/>
</dbReference>
<keyword evidence="1" id="KW-0472">Membrane</keyword>